<dbReference type="InterPro" id="IPR035965">
    <property type="entry name" value="PAS-like_dom_sf"/>
</dbReference>
<dbReference type="InterPro" id="IPR000014">
    <property type="entry name" value="PAS"/>
</dbReference>
<dbReference type="InterPro" id="IPR050980">
    <property type="entry name" value="2C_sensor_his_kinase"/>
</dbReference>
<keyword evidence="8" id="KW-1133">Transmembrane helix</keyword>
<keyword evidence="11" id="KW-1185">Reference proteome</keyword>
<dbReference type="GO" id="GO:0004673">
    <property type="term" value="F:protein histidine kinase activity"/>
    <property type="evidence" value="ECO:0007669"/>
    <property type="project" value="UniProtKB-EC"/>
</dbReference>
<evidence type="ECO:0000256" key="6">
    <source>
        <dbReference type="ARBA" id="ARBA00022840"/>
    </source>
</evidence>
<feature type="transmembrane region" description="Helical" evidence="8">
    <location>
        <begin position="18"/>
        <end position="36"/>
    </location>
</feature>
<reference evidence="10 11" key="1">
    <citation type="submission" date="2022-09" db="EMBL/GenBank/DDBJ databases">
        <title>Enrichment on poylsaccharides allowed isolation of novel metabolic and taxonomic groups of Haloarchaea.</title>
        <authorList>
            <person name="Sorokin D.Y."/>
            <person name="Elcheninov A.G."/>
            <person name="Khizhniak T.V."/>
            <person name="Kolganova T.V."/>
            <person name="Kublanov I.V."/>
        </authorList>
    </citation>
    <scope>NUCLEOTIDE SEQUENCE [LARGE SCALE GENOMIC DNA]</scope>
    <source>
        <strain evidence="10 11">AArc-curdl1</strain>
    </source>
</reference>
<evidence type="ECO:0000256" key="3">
    <source>
        <dbReference type="ARBA" id="ARBA00022679"/>
    </source>
</evidence>
<evidence type="ECO:0000256" key="7">
    <source>
        <dbReference type="SAM" id="MobiDB-lite"/>
    </source>
</evidence>
<keyword evidence="8" id="KW-0472">Membrane</keyword>
<feature type="domain" description="Histidine kinase" evidence="9">
    <location>
        <begin position="259"/>
        <end position="482"/>
    </location>
</feature>
<keyword evidence="3" id="KW-0808">Transferase</keyword>
<dbReference type="AlphaFoldDB" id="A0AAP2Z8G7"/>
<dbReference type="PANTHER" id="PTHR44936:SF10">
    <property type="entry name" value="SENSOR PROTEIN RSTB"/>
    <property type="match status" value="1"/>
</dbReference>
<feature type="transmembrane region" description="Helical" evidence="8">
    <location>
        <begin position="74"/>
        <end position="98"/>
    </location>
</feature>
<evidence type="ECO:0000256" key="1">
    <source>
        <dbReference type="ARBA" id="ARBA00000085"/>
    </source>
</evidence>
<dbReference type="CDD" id="cd00075">
    <property type="entry name" value="HATPase"/>
    <property type="match status" value="1"/>
</dbReference>
<keyword evidence="4" id="KW-0547">Nucleotide-binding</keyword>
<dbReference type="InterPro" id="IPR004358">
    <property type="entry name" value="Sig_transdc_His_kin-like_C"/>
</dbReference>
<dbReference type="InterPro" id="IPR036890">
    <property type="entry name" value="HATPase_C_sf"/>
</dbReference>
<feature type="transmembrane region" description="Helical" evidence="8">
    <location>
        <begin position="42"/>
        <end position="62"/>
    </location>
</feature>
<evidence type="ECO:0000256" key="5">
    <source>
        <dbReference type="ARBA" id="ARBA00022777"/>
    </source>
</evidence>
<dbReference type="SMART" id="SM00387">
    <property type="entry name" value="HATPase_c"/>
    <property type="match status" value="1"/>
</dbReference>
<dbReference type="GO" id="GO:0005524">
    <property type="term" value="F:ATP binding"/>
    <property type="evidence" value="ECO:0007669"/>
    <property type="project" value="UniProtKB-KW"/>
</dbReference>
<evidence type="ECO:0000256" key="8">
    <source>
        <dbReference type="SAM" id="Phobius"/>
    </source>
</evidence>
<feature type="transmembrane region" description="Helical" evidence="8">
    <location>
        <begin position="110"/>
        <end position="130"/>
    </location>
</feature>
<evidence type="ECO:0000259" key="9">
    <source>
        <dbReference type="PROSITE" id="PS50109"/>
    </source>
</evidence>
<evidence type="ECO:0000313" key="10">
    <source>
        <dbReference type="EMBL" id="MCU4752165.1"/>
    </source>
</evidence>
<keyword evidence="6" id="KW-0067">ATP-binding</keyword>
<dbReference type="InterPro" id="IPR013656">
    <property type="entry name" value="PAS_4"/>
</dbReference>
<dbReference type="PRINTS" id="PR00344">
    <property type="entry name" value="BCTRLSENSOR"/>
</dbReference>
<evidence type="ECO:0000256" key="4">
    <source>
        <dbReference type="ARBA" id="ARBA00022741"/>
    </source>
</evidence>
<protein>
    <recommendedName>
        <fullName evidence="2">histidine kinase</fullName>
        <ecNumber evidence="2">2.7.13.3</ecNumber>
    </recommendedName>
</protein>
<keyword evidence="5 10" id="KW-0418">Kinase</keyword>
<evidence type="ECO:0000256" key="2">
    <source>
        <dbReference type="ARBA" id="ARBA00012438"/>
    </source>
</evidence>
<dbReference type="SUPFAM" id="SSF55874">
    <property type="entry name" value="ATPase domain of HSP90 chaperone/DNA topoisomerase II/histidine kinase"/>
    <property type="match status" value="1"/>
</dbReference>
<dbReference type="InterPro" id="IPR005467">
    <property type="entry name" value="His_kinase_dom"/>
</dbReference>
<dbReference type="PANTHER" id="PTHR44936">
    <property type="entry name" value="SENSOR PROTEIN CREC"/>
    <property type="match status" value="1"/>
</dbReference>
<sequence>MVEDGVGNQVAGAVTDRGVTLVGFGLIGATVAYALFASGPTTTLVLELVVPVSVAIFLLWYGQRDSLSAGKQRLIAATAFLSALASVAISLWITYLYTLRFGQTGEPTQILLTATSIGLGVGTVLGHVYVDFSRHYRAHERLSQAVDASNDGIAIFDEHRHRYVNDAYTDLYGIDRSLEYTPWDALYTNAACVRIEREVFPALEERSSWRGTLTGIRQDGTTFPQDVTVSTLEDGYVVIVRDISEQRDREQRIQVLNRVLRHNLRNAFTVIQGHANMIADQDADLERTHVEPIRHEIADLLATADKARGVERTLERRSDRSLIEPSKAVRSAADRATAAYPGAQILTHVEESDAPTVDGSIVDALHELVDNAVEHHHETNTGGEDGLPLIPADATPTVEIGVQSVDYDGNSRLEFTVSDDGPGIPETERQAVLNGEETQLDHGSGLGLWLVTWIVTNAGGDLRFSDRPEGGSIVTLSFPLEGSNARGREPDRSRTQTADAR</sequence>
<dbReference type="PROSITE" id="PS50109">
    <property type="entry name" value="HIS_KIN"/>
    <property type="match status" value="1"/>
</dbReference>
<comment type="caution">
    <text evidence="10">The sequence shown here is derived from an EMBL/GenBank/DDBJ whole genome shotgun (WGS) entry which is preliminary data.</text>
</comment>
<organism evidence="10 11">
    <name type="scientific">Natronosalvus hydrolyticus</name>
    <dbReference type="NCBI Taxonomy" id="2979988"/>
    <lineage>
        <taxon>Archaea</taxon>
        <taxon>Methanobacteriati</taxon>
        <taxon>Methanobacteriota</taxon>
        <taxon>Stenosarchaea group</taxon>
        <taxon>Halobacteria</taxon>
        <taxon>Halobacteriales</taxon>
        <taxon>Natrialbaceae</taxon>
        <taxon>Natronosalvus</taxon>
    </lineage>
</organism>
<dbReference type="Proteomes" id="UP001321047">
    <property type="component" value="Unassembled WGS sequence"/>
</dbReference>
<comment type="catalytic activity">
    <reaction evidence="1">
        <text>ATP + protein L-histidine = ADP + protein N-phospho-L-histidine.</text>
        <dbReference type="EC" id="2.7.13.3"/>
    </reaction>
</comment>
<dbReference type="Gene3D" id="3.30.565.10">
    <property type="entry name" value="Histidine kinase-like ATPase, C-terminal domain"/>
    <property type="match status" value="1"/>
</dbReference>
<name>A0AAP2Z8G7_9EURY</name>
<dbReference type="NCBIfam" id="TIGR00229">
    <property type="entry name" value="sensory_box"/>
    <property type="match status" value="1"/>
</dbReference>
<dbReference type="InterPro" id="IPR003594">
    <property type="entry name" value="HATPase_dom"/>
</dbReference>
<proteinExistence type="predicted"/>
<feature type="region of interest" description="Disordered" evidence="7">
    <location>
        <begin position="481"/>
        <end position="501"/>
    </location>
</feature>
<dbReference type="EC" id="2.7.13.3" evidence="2"/>
<dbReference type="Pfam" id="PF02518">
    <property type="entry name" value="HATPase_c"/>
    <property type="match status" value="1"/>
</dbReference>
<dbReference type="Gene3D" id="3.30.450.20">
    <property type="entry name" value="PAS domain"/>
    <property type="match status" value="1"/>
</dbReference>
<dbReference type="SUPFAM" id="SSF55785">
    <property type="entry name" value="PYP-like sensor domain (PAS domain)"/>
    <property type="match status" value="1"/>
</dbReference>
<dbReference type="Pfam" id="PF08448">
    <property type="entry name" value="PAS_4"/>
    <property type="match status" value="1"/>
</dbReference>
<keyword evidence="8" id="KW-0812">Transmembrane</keyword>
<feature type="compositionally biased region" description="Basic and acidic residues" evidence="7">
    <location>
        <begin position="486"/>
        <end position="501"/>
    </location>
</feature>
<dbReference type="RefSeq" id="WP_342808502.1">
    <property type="nucleotide sequence ID" value="NZ_JAOPJZ010000005.1"/>
</dbReference>
<evidence type="ECO:0000313" key="11">
    <source>
        <dbReference type="Proteomes" id="UP001321047"/>
    </source>
</evidence>
<gene>
    <name evidence="10" type="ORF">OB919_09240</name>
</gene>
<dbReference type="EMBL" id="JAOPJZ010000005">
    <property type="protein sequence ID" value="MCU4752165.1"/>
    <property type="molecule type" value="Genomic_DNA"/>
</dbReference>
<accession>A0AAP2Z8G7</accession>